<proteinExistence type="predicted"/>
<evidence type="ECO:0000313" key="1">
    <source>
        <dbReference type="EMBL" id="KPK64711.1"/>
    </source>
</evidence>
<dbReference type="InterPro" id="IPR036583">
    <property type="entry name" value="23S_rRNA_IVS_sf"/>
</dbReference>
<dbReference type="PANTHER" id="PTHR38471">
    <property type="entry name" value="FOUR HELIX BUNDLE PROTEIN"/>
    <property type="match status" value="1"/>
</dbReference>
<evidence type="ECO:0008006" key="3">
    <source>
        <dbReference type="Google" id="ProtNLM"/>
    </source>
</evidence>
<comment type="caution">
    <text evidence="1">The sequence shown here is derived from an EMBL/GenBank/DDBJ whole genome shotgun (WGS) entry which is preliminary data.</text>
</comment>
<dbReference type="STRING" id="1703779.AMJ83_00510"/>
<dbReference type="Gene3D" id="1.20.1440.60">
    <property type="entry name" value="23S rRNA-intervening sequence"/>
    <property type="match status" value="1"/>
</dbReference>
<dbReference type="NCBIfam" id="TIGR02436">
    <property type="entry name" value="four helix bundle protein"/>
    <property type="match status" value="1"/>
</dbReference>
<dbReference type="InterPro" id="IPR012657">
    <property type="entry name" value="23S_rRNA-intervening_sequence"/>
</dbReference>
<protein>
    <recommendedName>
        <fullName evidence="3">Four helix bundle protein</fullName>
    </recommendedName>
</protein>
<gene>
    <name evidence="1" type="ORF">AMJ83_00510</name>
</gene>
<dbReference type="PANTHER" id="PTHR38471:SF2">
    <property type="entry name" value="FOUR HELIX BUNDLE PROTEIN"/>
    <property type="match status" value="1"/>
</dbReference>
<dbReference type="Proteomes" id="UP000051373">
    <property type="component" value="Unassembled WGS sequence"/>
</dbReference>
<sequence length="130" mass="14950">MESTPTGAIKHFTDLRVWQKARDLFVSIYREVESMPRETTASYVADQVLICAGNISAHIAAGFYRVNAETYVRKLEVAYCSAVQTESRLYELLELKIVKEDIVNPWLDMCVGIEKMLHSFMKKLRDKNKS</sequence>
<accession>A0A0S8FVM0</accession>
<dbReference type="EMBL" id="LJUJ01000001">
    <property type="protein sequence ID" value="KPK64711.1"/>
    <property type="molecule type" value="Genomic_DNA"/>
</dbReference>
<dbReference type="AlphaFoldDB" id="A0A0S8FVM0"/>
<dbReference type="SUPFAM" id="SSF158446">
    <property type="entry name" value="IVS-encoded protein-like"/>
    <property type="match status" value="1"/>
</dbReference>
<evidence type="ECO:0000313" key="2">
    <source>
        <dbReference type="Proteomes" id="UP000051373"/>
    </source>
</evidence>
<dbReference type="Pfam" id="PF05635">
    <property type="entry name" value="23S_rRNA_IVP"/>
    <property type="match status" value="1"/>
</dbReference>
<reference evidence="1 2" key="1">
    <citation type="journal article" date="2015" name="Microbiome">
        <title>Genomic resolution of linkages in carbon, nitrogen, and sulfur cycling among widespread estuary sediment bacteria.</title>
        <authorList>
            <person name="Baker B.J."/>
            <person name="Lazar C.S."/>
            <person name="Teske A.P."/>
            <person name="Dick G.J."/>
        </authorList>
    </citation>
    <scope>NUCLEOTIDE SEQUENCE [LARGE SCALE GENOMIC DNA]</scope>
    <source>
        <strain evidence="1">SM23_42</strain>
    </source>
</reference>
<organism evidence="1 2">
    <name type="scientific">candidate division WOR_3 bacterium SM23_42</name>
    <dbReference type="NCBI Taxonomy" id="1703779"/>
    <lineage>
        <taxon>Bacteria</taxon>
        <taxon>Bacteria division WOR-3</taxon>
    </lineage>
</organism>
<name>A0A0S8FVM0_UNCW3</name>